<dbReference type="GO" id="GO:0003729">
    <property type="term" value="F:mRNA binding"/>
    <property type="evidence" value="ECO:0007669"/>
    <property type="project" value="TreeGrafter"/>
</dbReference>
<dbReference type="RefSeq" id="XP_004178781.1">
    <property type="nucleotide sequence ID" value="XM_004178733.1"/>
</dbReference>
<dbReference type="STRING" id="1071380.I2GYR0"/>
<feature type="compositionally biased region" description="Basic and acidic residues" evidence="2">
    <location>
        <begin position="673"/>
        <end position="691"/>
    </location>
</feature>
<feature type="compositionally biased region" description="Basic and acidic residues" evidence="2">
    <location>
        <begin position="702"/>
        <end position="730"/>
    </location>
</feature>
<dbReference type="eggNOG" id="ENOG502QRKP">
    <property type="taxonomic scope" value="Eukaryota"/>
</dbReference>
<dbReference type="GeneID" id="14493944"/>
<dbReference type="PANTHER" id="PTHR31027:SF2">
    <property type="entry name" value="LEBERCILIN DOMAIN-CONTAINING PROTEIN"/>
    <property type="match status" value="1"/>
</dbReference>
<feature type="region of interest" description="Disordered" evidence="2">
    <location>
        <begin position="507"/>
        <end position="566"/>
    </location>
</feature>
<feature type="compositionally biased region" description="Basic and acidic residues" evidence="2">
    <location>
        <begin position="12"/>
        <end position="27"/>
    </location>
</feature>
<feature type="compositionally biased region" description="Polar residues" evidence="2">
    <location>
        <begin position="554"/>
        <end position="566"/>
    </location>
</feature>
<evidence type="ECO:0000313" key="3">
    <source>
        <dbReference type="EMBL" id="CCH59262.1"/>
    </source>
</evidence>
<feature type="region of interest" description="Disordered" evidence="2">
    <location>
        <begin position="669"/>
        <end position="807"/>
    </location>
</feature>
<keyword evidence="4" id="KW-1185">Reference proteome</keyword>
<dbReference type="Proteomes" id="UP000002866">
    <property type="component" value="Chromosome 2"/>
</dbReference>
<dbReference type="AlphaFoldDB" id="I2GYR0"/>
<dbReference type="InParanoid" id="I2GYR0"/>
<evidence type="ECO:0000256" key="1">
    <source>
        <dbReference type="SAM" id="Coils"/>
    </source>
</evidence>
<organism evidence="3 4">
    <name type="scientific">Henningerozyma blattae (strain ATCC 34711 / CBS 6284 / DSM 70876 / NBRC 10599 / NRRL Y-10934 / UCD 77-7)</name>
    <name type="common">Yeast</name>
    <name type="synonym">Tetrapisispora blattae</name>
    <dbReference type="NCBI Taxonomy" id="1071380"/>
    <lineage>
        <taxon>Eukaryota</taxon>
        <taxon>Fungi</taxon>
        <taxon>Dikarya</taxon>
        <taxon>Ascomycota</taxon>
        <taxon>Saccharomycotina</taxon>
        <taxon>Saccharomycetes</taxon>
        <taxon>Saccharomycetales</taxon>
        <taxon>Saccharomycetaceae</taxon>
        <taxon>Henningerozyma</taxon>
    </lineage>
</organism>
<feature type="coiled-coil region" evidence="1">
    <location>
        <begin position="49"/>
        <end position="138"/>
    </location>
</feature>
<feature type="compositionally biased region" description="Basic and acidic residues" evidence="2">
    <location>
        <begin position="793"/>
        <end position="804"/>
    </location>
</feature>
<dbReference type="HOGENOM" id="CLU_337445_0_0_1"/>
<evidence type="ECO:0000313" key="4">
    <source>
        <dbReference type="Proteomes" id="UP000002866"/>
    </source>
</evidence>
<keyword evidence="1" id="KW-0175">Coiled coil</keyword>
<dbReference type="PANTHER" id="PTHR31027">
    <property type="entry name" value="NUCLEAR SEGREGATION PROTEIN BFR1"/>
    <property type="match status" value="1"/>
</dbReference>
<feature type="coiled-coil region" evidence="1">
    <location>
        <begin position="269"/>
        <end position="320"/>
    </location>
</feature>
<feature type="coiled-coil region" evidence="1">
    <location>
        <begin position="216"/>
        <end position="243"/>
    </location>
</feature>
<name>I2GYR0_HENB6</name>
<sequence length="844" mass="97465">MSTTTKSSSTRVQDRSSKVPNKNDRVGITRIRFQSALKSPDTTKRDQKIVVLQGQIKKIDIELEKIKSELNDVSKGTNQSQTMKSLQDRRKAIVKEQNDLKSNRLQIDKQMELVNQSIKKKNNEINTKLESNNKLKSKGKMKTVEDIELRINESEKKIGSGNLTLLDEKLEIKHLQQLNKLKKDLIALKPIQKSIETDSKKLIELKKNLSHQIKLSKDLSTEFKEINENLNEISQNIKLQNDKRVIYVAKRSLLFNKKDSIRKQISLIRKDFNNEFKSYKQKLQQEKLNFEEDNKMRRLIEAKDIAMEKLNARLNEAKKLAFSDEIYSIENILLALDPTFEKPKRHLFNDQSKFSEINHFQGNNSINSKDLELLENSRQNDISWSNTPPTRSKKVLKRFNKTIAEDENFNKTTNNNNNNSSSSSKFLLEPSLIALLAELDIVVPLNSEQVNKTIEELKSKRQFYLSRQDEQTEKNIKYVTDQIEKVMNEYYKNEKIIKERLALKRKSESKSNTIKEKMKDSGDAKVQDLNPLQTNDIRQEVSSKKGKKASKNSITSKNNEASKQILGVSTPSEVEIVIENDDFKINESNEVEKTENQSASNNVKISNTEVQQIDDKNLEYPQNIIELKQNESDTITNSDESEEKEFELKITKEYTEDNLEKEKLTEIESEEAQEVKESKNIIEDKEIKEQSELDSTNLDACEETKEVQELKESESNESVPKEIETSEVNEKQNQTELINLEEVSGEIERKSVETVEDYQKTKSKKVDEQKDTQVTSLNLESEEIKESGSSTIEKTDNTVTKDELALQNSSTYEDEEIIEEFVIDEENNSKILNRKGVSQLPIEA</sequence>
<gene>
    <name evidence="3" type="primary">TBLA0B04240</name>
    <name evidence="3" type="ORF">TBLA_0B04240</name>
</gene>
<dbReference type="OrthoDB" id="2195113at2759"/>
<feature type="region of interest" description="Disordered" evidence="2">
    <location>
        <begin position="1"/>
        <end position="27"/>
    </location>
</feature>
<proteinExistence type="predicted"/>
<dbReference type="EMBL" id="HE806317">
    <property type="protein sequence ID" value="CCH59262.1"/>
    <property type="molecule type" value="Genomic_DNA"/>
</dbReference>
<dbReference type="KEGG" id="tbl:TBLA_0B04240"/>
<dbReference type="GO" id="GO:0008298">
    <property type="term" value="P:intracellular mRNA localization"/>
    <property type="evidence" value="ECO:0007669"/>
    <property type="project" value="TreeGrafter"/>
</dbReference>
<protein>
    <submittedName>
        <fullName evidence="3">Uncharacterized protein</fullName>
    </submittedName>
</protein>
<accession>I2GYR0</accession>
<reference evidence="3 4" key="1">
    <citation type="journal article" date="2011" name="Proc. Natl. Acad. Sci. U.S.A.">
        <title>Evolutionary erosion of yeast sex chromosomes by mating-type switching accidents.</title>
        <authorList>
            <person name="Gordon J.L."/>
            <person name="Armisen D."/>
            <person name="Proux-Wera E."/>
            <person name="Oheigeartaigh S.S."/>
            <person name="Byrne K.P."/>
            <person name="Wolfe K.H."/>
        </authorList>
    </citation>
    <scope>NUCLEOTIDE SEQUENCE [LARGE SCALE GENOMIC DNA]</scope>
    <source>
        <strain evidence="4">ATCC 34711 / CBS 6284 / DSM 70876 / NBRC 10599 / NRRL Y-10934 / UCD 77-7</strain>
    </source>
</reference>
<dbReference type="GO" id="GO:0042175">
    <property type="term" value="C:nuclear outer membrane-endoplasmic reticulum membrane network"/>
    <property type="evidence" value="ECO:0007669"/>
    <property type="project" value="TreeGrafter"/>
</dbReference>
<feature type="compositionally biased region" description="Basic and acidic residues" evidence="2">
    <location>
        <begin position="746"/>
        <end position="771"/>
    </location>
</feature>
<dbReference type="InterPro" id="IPR039604">
    <property type="entry name" value="Bfr1"/>
</dbReference>
<dbReference type="GO" id="GO:0005783">
    <property type="term" value="C:endoplasmic reticulum"/>
    <property type="evidence" value="ECO:0007669"/>
    <property type="project" value="TreeGrafter"/>
</dbReference>
<feature type="compositionally biased region" description="Polar residues" evidence="2">
    <location>
        <begin position="1"/>
        <end position="11"/>
    </location>
</feature>
<evidence type="ECO:0000256" key="2">
    <source>
        <dbReference type="SAM" id="MobiDB-lite"/>
    </source>
</evidence>
<dbReference type="GO" id="GO:1990904">
    <property type="term" value="C:ribonucleoprotein complex"/>
    <property type="evidence" value="ECO:0007669"/>
    <property type="project" value="TreeGrafter"/>
</dbReference>
<feature type="compositionally biased region" description="Basic and acidic residues" evidence="2">
    <location>
        <begin position="507"/>
        <end position="526"/>
    </location>
</feature>